<protein>
    <submittedName>
        <fullName evidence="1">Uncharacterized protein</fullName>
    </submittedName>
</protein>
<dbReference type="AlphaFoldDB" id="A8AHH1"/>
<accession>A8AHH1</accession>
<dbReference type="KEGG" id="cko:CKO_01805"/>
<gene>
    <name evidence="1" type="ordered locus">CKO_01805</name>
</gene>
<evidence type="ECO:0000313" key="1">
    <source>
        <dbReference type="EMBL" id="ABV12934.1"/>
    </source>
</evidence>
<dbReference type="Proteomes" id="UP000008148">
    <property type="component" value="Chromosome"/>
</dbReference>
<evidence type="ECO:0000313" key="2">
    <source>
        <dbReference type="Proteomes" id="UP000008148"/>
    </source>
</evidence>
<proteinExistence type="predicted"/>
<organism evidence="1 2">
    <name type="scientific">Citrobacter koseri (strain ATCC BAA-895 / CDC 4225-83 / SGSC4696)</name>
    <dbReference type="NCBI Taxonomy" id="290338"/>
    <lineage>
        <taxon>Bacteria</taxon>
        <taxon>Pseudomonadati</taxon>
        <taxon>Pseudomonadota</taxon>
        <taxon>Gammaproteobacteria</taxon>
        <taxon>Enterobacterales</taxon>
        <taxon>Enterobacteriaceae</taxon>
        <taxon>Citrobacter</taxon>
    </lineage>
</organism>
<dbReference type="HOGENOM" id="CLU_3267695_0_0_6"/>
<keyword evidence="2" id="KW-1185">Reference proteome</keyword>
<reference evidence="1 2" key="1">
    <citation type="submission" date="2007-08" db="EMBL/GenBank/DDBJ databases">
        <authorList>
            <consortium name="The Citrobacter koseri Genome Sequencing Project"/>
            <person name="McClelland M."/>
            <person name="Sanderson E.K."/>
            <person name="Porwollik S."/>
            <person name="Spieth J."/>
            <person name="Clifton W.S."/>
            <person name="Latreille P."/>
            <person name="Courtney L."/>
            <person name="Wang C."/>
            <person name="Pepin K."/>
            <person name="Bhonagiri V."/>
            <person name="Nash W."/>
            <person name="Johnson M."/>
            <person name="Thiruvilangam P."/>
            <person name="Wilson R."/>
        </authorList>
    </citation>
    <scope>NUCLEOTIDE SEQUENCE [LARGE SCALE GENOMIC DNA]</scope>
    <source>
        <strain evidence="2">ATCC BAA-895 / CDC 4225-83 / SGSC4696</strain>
    </source>
</reference>
<dbReference type="STRING" id="290338.CKO_01805"/>
<dbReference type="EMBL" id="CP000822">
    <property type="protein sequence ID" value="ABV12934.1"/>
    <property type="molecule type" value="Genomic_DNA"/>
</dbReference>
<name>A8AHH1_CITK8</name>
<sequence length="41" mass="4754">MNFNGISITHPLKVHGYVKKRDESHPAFIRLQANCHPLLRN</sequence>